<evidence type="ECO:0000313" key="2">
    <source>
        <dbReference type="Proteomes" id="UP000236738"/>
    </source>
</evidence>
<accession>A0A1H5ZU82</accession>
<name>A0A1H5ZU82_9FLAO</name>
<dbReference type="OrthoDB" id="3532303at2"/>
<dbReference type="Proteomes" id="UP000236738">
    <property type="component" value="Unassembled WGS sequence"/>
</dbReference>
<dbReference type="AlphaFoldDB" id="A0A1H5ZU82"/>
<dbReference type="EMBL" id="FNUS01000005">
    <property type="protein sequence ID" value="SEG39720.1"/>
    <property type="molecule type" value="Genomic_DNA"/>
</dbReference>
<reference evidence="2" key="1">
    <citation type="submission" date="2016-10" db="EMBL/GenBank/DDBJ databases">
        <authorList>
            <person name="Varghese N."/>
            <person name="Submissions S."/>
        </authorList>
    </citation>
    <scope>NUCLEOTIDE SEQUENCE [LARGE SCALE GENOMIC DNA]</scope>
    <source>
        <strain evidence="2">DSM 21580</strain>
    </source>
</reference>
<dbReference type="RefSeq" id="WP_103914077.1">
    <property type="nucleotide sequence ID" value="NZ_FNUS01000005.1"/>
</dbReference>
<keyword evidence="2" id="KW-1185">Reference proteome</keyword>
<evidence type="ECO:0000313" key="1">
    <source>
        <dbReference type="EMBL" id="SEG39720.1"/>
    </source>
</evidence>
<sequence length="147" mass="17428">MNLLLFFVAWLLIPILTLVNFRTVKKQNGTSNGYFLSTAKSIDIWAKMEFRTLWRTYIFQQDWDYLKNYDWYCQETLSSLLGKCEADKKLTTKGKGLLSRWFYGESLVRLLNRLDKNHCENSINQEVGNWIDPRTKSNGILKYLKLK</sequence>
<proteinExistence type="predicted"/>
<protein>
    <submittedName>
        <fullName evidence="1">Uncharacterized protein</fullName>
    </submittedName>
</protein>
<gene>
    <name evidence="1" type="ORF">SAMN05421847_2201</name>
</gene>
<organism evidence="1 2">
    <name type="scientific">Halpernia humi</name>
    <dbReference type="NCBI Taxonomy" id="493375"/>
    <lineage>
        <taxon>Bacteria</taxon>
        <taxon>Pseudomonadati</taxon>
        <taxon>Bacteroidota</taxon>
        <taxon>Flavobacteriia</taxon>
        <taxon>Flavobacteriales</taxon>
        <taxon>Weeksellaceae</taxon>
        <taxon>Chryseobacterium group</taxon>
        <taxon>Halpernia</taxon>
    </lineage>
</organism>